<protein>
    <submittedName>
        <fullName evidence="1">Uncharacterized protein</fullName>
    </submittedName>
</protein>
<reference evidence="1" key="2">
    <citation type="journal article" date="2014" name="ISME J.">
        <title>Microbial stratification in low pH oxic and suboxic macroscopic growths along an acid mine drainage.</title>
        <authorList>
            <person name="Mendez-Garcia C."/>
            <person name="Mesa V."/>
            <person name="Sprenger R.R."/>
            <person name="Richter M."/>
            <person name="Diez M.S."/>
            <person name="Solano J."/>
            <person name="Bargiela R."/>
            <person name="Golyshina O.V."/>
            <person name="Manteca A."/>
            <person name="Ramos J.L."/>
            <person name="Gallego J.R."/>
            <person name="Llorente I."/>
            <person name="Martins Dos Santos V.A."/>
            <person name="Jensen O.N."/>
            <person name="Pelaez A.I."/>
            <person name="Sanchez J."/>
            <person name="Ferrer M."/>
        </authorList>
    </citation>
    <scope>NUCLEOTIDE SEQUENCE</scope>
</reference>
<proteinExistence type="predicted"/>
<accession>T0ZGJ0</accession>
<gene>
    <name evidence="1" type="ORF">B1B_18848</name>
</gene>
<dbReference type="AlphaFoldDB" id="T0ZGJ0"/>
<evidence type="ECO:0000313" key="1">
    <source>
        <dbReference type="EMBL" id="EQD28860.1"/>
    </source>
</evidence>
<organism evidence="1">
    <name type="scientific">mine drainage metagenome</name>
    <dbReference type="NCBI Taxonomy" id="410659"/>
    <lineage>
        <taxon>unclassified sequences</taxon>
        <taxon>metagenomes</taxon>
        <taxon>ecological metagenomes</taxon>
    </lineage>
</organism>
<reference evidence="1" key="1">
    <citation type="submission" date="2013-08" db="EMBL/GenBank/DDBJ databases">
        <authorList>
            <person name="Mendez C."/>
            <person name="Richter M."/>
            <person name="Ferrer M."/>
            <person name="Sanchez J."/>
        </authorList>
    </citation>
    <scope>NUCLEOTIDE SEQUENCE</scope>
</reference>
<sequence>MDAWSRRTGAQLGGGITEANEGDFFVRL</sequence>
<feature type="non-terminal residue" evidence="1">
    <location>
        <position position="28"/>
    </location>
</feature>
<name>T0ZGJ0_9ZZZZ</name>
<dbReference type="EMBL" id="AUZY01012646">
    <property type="protein sequence ID" value="EQD28860.1"/>
    <property type="molecule type" value="Genomic_DNA"/>
</dbReference>
<comment type="caution">
    <text evidence="1">The sequence shown here is derived from an EMBL/GenBank/DDBJ whole genome shotgun (WGS) entry which is preliminary data.</text>
</comment>